<dbReference type="Proteomes" id="UP000183567">
    <property type="component" value="Unassembled WGS sequence"/>
</dbReference>
<dbReference type="AlphaFoldDB" id="A0A1J8QCK2"/>
<reference evidence="2 3" key="1">
    <citation type="submission" date="2016-03" db="EMBL/GenBank/DDBJ databases">
        <title>Comparative genomics of the ectomycorrhizal sister species Rhizopogon vinicolor and Rhizopogon vesiculosus (Basidiomycota: Boletales) reveals a divergence of the mating type B locus.</title>
        <authorList>
            <person name="Mujic A.B."/>
            <person name="Kuo A."/>
            <person name="Tritt A."/>
            <person name="Lipzen A."/>
            <person name="Chen C."/>
            <person name="Johnson J."/>
            <person name="Sharma A."/>
            <person name="Barry K."/>
            <person name="Grigoriev I.V."/>
            <person name="Spatafora J.W."/>
        </authorList>
    </citation>
    <scope>NUCLEOTIDE SEQUENCE [LARGE SCALE GENOMIC DNA]</scope>
    <source>
        <strain evidence="2 3">AM-OR11-056</strain>
    </source>
</reference>
<name>A0A1J8QCK2_9AGAM</name>
<feature type="compositionally biased region" description="Polar residues" evidence="1">
    <location>
        <begin position="9"/>
        <end position="21"/>
    </location>
</feature>
<feature type="region of interest" description="Disordered" evidence="1">
    <location>
        <begin position="1"/>
        <end position="21"/>
    </location>
</feature>
<accession>A0A1J8QCK2</accession>
<comment type="caution">
    <text evidence="2">The sequence shown here is derived from an EMBL/GenBank/DDBJ whole genome shotgun (WGS) entry which is preliminary data.</text>
</comment>
<organism evidence="2 3">
    <name type="scientific">Rhizopogon vesiculosus</name>
    <dbReference type="NCBI Taxonomy" id="180088"/>
    <lineage>
        <taxon>Eukaryota</taxon>
        <taxon>Fungi</taxon>
        <taxon>Dikarya</taxon>
        <taxon>Basidiomycota</taxon>
        <taxon>Agaricomycotina</taxon>
        <taxon>Agaricomycetes</taxon>
        <taxon>Agaricomycetidae</taxon>
        <taxon>Boletales</taxon>
        <taxon>Suillineae</taxon>
        <taxon>Rhizopogonaceae</taxon>
        <taxon>Rhizopogon</taxon>
    </lineage>
</organism>
<evidence type="ECO:0000256" key="1">
    <source>
        <dbReference type="SAM" id="MobiDB-lite"/>
    </source>
</evidence>
<sequence length="21" mass="2388">MTHIDRVQALSQSCSTRNSPR</sequence>
<evidence type="ECO:0000313" key="3">
    <source>
        <dbReference type="Proteomes" id="UP000183567"/>
    </source>
</evidence>
<evidence type="ECO:0000313" key="2">
    <source>
        <dbReference type="EMBL" id="OJA11056.1"/>
    </source>
</evidence>
<keyword evidence="3" id="KW-1185">Reference proteome</keyword>
<proteinExistence type="predicted"/>
<dbReference type="EMBL" id="LVVM01005256">
    <property type="protein sequence ID" value="OJA11056.1"/>
    <property type="molecule type" value="Genomic_DNA"/>
</dbReference>
<gene>
    <name evidence="2" type="ORF">AZE42_07176</name>
</gene>
<protein>
    <submittedName>
        <fullName evidence="2">Uncharacterized protein</fullName>
    </submittedName>
</protein>